<name>A0ABY4PF11_9LACO</name>
<keyword evidence="2" id="KW-1185">Reference proteome</keyword>
<dbReference type="EMBL" id="CP093365">
    <property type="protein sequence ID" value="UQS84341.1"/>
    <property type="molecule type" value="Genomic_DNA"/>
</dbReference>
<evidence type="ECO:0000313" key="1">
    <source>
        <dbReference type="EMBL" id="UQS84341.1"/>
    </source>
</evidence>
<proteinExistence type="predicted"/>
<evidence type="ECO:0000313" key="2">
    <source>
        <dbReference type="Proteomes" id="UP000831947"/>
    </source>
</evidence>
<dbReference type="Pfam" id="PF13780">
    <property type="entry name" value="DUF4176"/>
    <property type="match status" value="1"/>
</dbReference>
<dbReference type="InterPro" id="IPR025233">
    <property type="entry name" value="DUF4176"/>
</dbReference>
<protein>
    <submittedName>
        <fullName evidence="1">DUF4176 domain-containing protein</fullName>
    </submittedName>
</protein>
<reference evidence="1 2" key="1">
    <citation type="journal article" date="2022" name="Int. J. Syst. Evol. Microbiol.">
        <title>Apilactobacillus apisilvae sp. nov., Nicolia spurrieriana gen. nov. sp. nov., Bombilactobacillus folatiphilus sp. nov. and Bombilactobacillus thymidiniphilus sp. nov., four new lactic acid bacterial isolates from stingless bees Tetragonula carbonaria and Austroplebeia australis.</title>
        <authorList>
            <person name="Oliphant S.A."/>
            <person name="Watson-Haigh N.S."/>
            <person name="Sumby K.M."/>
            <person name="Gardner J."/>
            <person name="Groom S."/>
            <person name="Jiranek V."/>
        </authorList>
    </citation>
    <scope>NUCLEOTIDE SEQUENCE [LARGE SCALE GENOMIC DNA]</scope>
    <source>
        <strain evidence="1 2">SG4_A1</strain>
    </source>
</reference>
<gene>
    <name evidence="1" type="ORF">MOO47_02805</name>
</gene>
<sequence length="56" mass="6962">MYPEGLDSKKIYYFNQEDITEVVFEGYRDKDSERFNEFYEQWVEDNQDYMSRGEVK</sequence>
<dbReference type="Proteomes" id="UP000831947">
    <property type="component" value="Chromosome"/>
</dbReference>
<organism evidence="1 2">
    <name type="scientific">Bombilactobacillus thymidiniphilus</name>
    <dbReference type="NCBI Taxonomy" id="2923363"/>
    <lineage>
        <taxon>Bacteria</taxon>
        <taxon>Bacillati</taxon>
        <taxon>Bacillota</taxon>
        <taxon>Bacilli</taxon>
        <taxon>Lactobacillales</taxon>
        <taxon>Lactobacillaceae</taxon>
        <taxon>Bombilactobacillus</taxon>
    </lineage>
</organism>
<accession>A0ABY4PF11</accession>